<feature type="domain" description="PapC N-terminal" evidence="10">
    <location>
        <begin position="41"/>
        <end position="184"/>
    </location>
</feature>
<comment type="caution">
    <text evidence="11">The sequence shown here is derived from an EMBL/GenBank/DDBJ whole genome shotgun (WGS) entry which is preliminary data.</text>
</comment>
<dbReference type="SUPFAM" id="SSF141729">
    <property type="entry name" value="FimD N-terminal domain-like"/>
    <property type="match status" value="1"/>
</dbReference>
<keyword evidence="4" id="KW-1134">Transmembrane beta strand</keyword>
<accession>A0A506V5P7</accession>
<dbReference type="PANTHER" id="PTHR30451:SF20">
    <property type="entry name" value="FIMBRIAE USHER"/>
    <property type="match status" value="1"/>
</dbReference>
<evidence type="ECO:0000256" key="7">
    <source>
        <dbReference type="ARBA" id="ARBA00023136"/>
    </source>
</evidence>
<evidence type="ECO:0000256" key="1">
    <source>
        <dbReference type="ARBA" id="ARBA00004571"/>
    </source>
</evidence>
<dbReference type="InterPro" id="IPR000015">
    <property type="entry name" value="Fimb_usher"/>
</dbReference>
<dbReference type="GO" id="GO:0009297">
    <property type="term" value="P:pilus assembly"/>
    <property type="evidence" value="ECO:0007669"/>
    <property type="project" value="InterPro"/>
</dbReference>
<dbReference type="Gene3D" id="3.10.20.410">
    <property type="match status" value="1"/>
</dbReference>
<protein>
    <submittedName>
        <fullName evidence="11">Fimbrial biogenesis outer membrane usher protein</fullName>
    </submittedName>
</protein>
<dbReference type="AlphaFoldDB" id="A0A506V5P7"/>
<keyword evidence="5" id="KW-0812">Transmembrane</keyword>
<evidence type="ECO:0000313" key="12">
    <source>
        <dbReference type="Proteomes" id="UP000319523"/>
    </source>
</evidence>
<evidence type="ECO:0000259" key="9">
    <source>
        <dbReference type="Pfam" id="PF13953"/>
    </source>
</evidence>
<dbReference type="Proteomes" id="UP000319523">
    <property type="component" value="Unassembled WGS sequence"/>
</dbReference>
<dbReference type="Gene3D" id="2.60.40.3110">
    <property type="match status" value="1"/>
</dbReference>
<dbReference type="GO" id="GO:0009279">
    <property type="term" value="C:cell outer membrane"/>
    <property type="evidence" value="ECO:0007669"/>
    <property type="project" value="UniProtKB-SubCell"/>
</dbReference>
<dbReference type="Pfam" id="PF13954">
    <property type="entry name" value="PapC_N"/>
    <property type="match status" value="1"/>
</dbReference>
<comment type="similarity">
    <text evidence="2">Belongs to the fimbrial export usher family.</text>
</comment>
<keyword evidence="8" id="KW-0998">Cell outer membrane</keyword>
<dbReference type="GO" id="GO:0015473">
    <property type="term" value="F:fimbrial usher porin activity"/>
    <property type="evidence" value="ECO:0007669"/>
    <property type="project" value="InterPro"/>
</dbReference>
<dbReference type="EMBL" id="VHQI01000012">
    <property type="protein sequence ID" value="TPW40712.1"/>
    <property type="molecule type" value="Genomic_DNA"/>
</dbReference>
<dbReference type="Gene3D" id="2.60.40.2070">
    <property type="match status" value="1"/>
</dbReference>
<keyword evidence="12" id="KW-1185">Reference proteome</keyword>
<name>A0A506V5P7_9GAMM</name>
<dbReference type="FunFam" id="2.60.40.3110:FF:000001">
    <property type="entry name" value="Putative fimbrial outer membrane usher"/>
    <property type="match status" value="1"/>
</dbReference>
<dbReference type="PANTHER" id="PTHR30451">
    <property type="entry name" value="OUTER MEMBRANE USHER PROTEIN"/>
    <property type="match status" value="1"/>
</dbReference>
<proteinExistence type="inferred from homology"/>
<reference evidence="11 12" key="1">
    <citation type="submission" date="2019-06" db="EMBL/GenBank/DDBJ databases">
        <authorList>
            <person name="Yang Y."/>
        </authorList>
    </citation>
    <scope>NUCLEOTIDE SEQUENCE [LARGE SCALE GENOMIC DNA]</scope>
    <source>
        <strain evidence="11 12">BIT-26</strain>
    </source>
</reference>
<evidence type="ECO:0000259" key="10">
    <source>
        <dbReference type="Pfam" id="PF13954"/>
    </source>
</evidence>
<evidence type="ECO:0000256" key="8">
    <source>
        <dbReference type="ARBA" id="ARBA00023237"/>
    </source>
</evidence>
<dbReference type="InterPro" id="IPR025949">
    <property type="entry name" value="PapC-like_C"/>
</dbReference>
<dbReference type="Gene3D" id="2.60.40.2610">
    <property type="entry name" value="Outer membrane usher protein FimD, plug domain"/>
    <property type="match status" value="1"/>
</dbReference>
<organism evidence="11 12">
    <name type="scientific">Mixta tenebrionis</name>
    <dbReference type="NCBI Taxonomy" id="2562439"/>
    <lineage>
        <taxon>Bacteria</taxon>
        <taxon>Pseudomonadati</taxon>
        <taxon>Pseudomonadota</taxon>
        <taxon>Gammaproteobacteria</taxon>
        <taxon>Enterobacterales</taxon>
        <taxon>Erwiniaceae</taxon>
        <taxon>Mixta</taxon>
    </lineage>
</organism>
<dbReference type="Pfam" id="PF13953">
    <property type="entry name" value="PapC_C"/>
    <property type="match status" value="1"/>
</dbReference>
<evidence type="ECO:0000256" key="3">
    <source>
        <dbReference type="ARBA" id="ARBA00022448"/>
    </source>
</evidence>
<keyword evidence="3" id="KW-0813">Transport</keyword>
<evidence type="ECO:0000256" key="4">
    <source>
        <dbReference type="ARBA" id="ARBA00022452"/>
    </source>
</evidence>
<dbReference type="Pfam" id="PF00577">
    <property type="entry name" value="Usher"/>
    <property type="match status" value="1"/>
</dbReference>
<sequence length="840" mass="91754">MSLLQIIKTGMKLKNSAPLLWCVIVALYGLPLNTAAQDVDFDPAFLNSAAGGYIDVSKFSGEYSVPPGVYDADIYLNDSFLSRETVHIKDKDNKSVICFSQTLINLTGFKVALLSAEHQELLRQGKECIALETLDASSSAKFLFSDMRLNIHIPQAHLHNLARGYVDPALWEDGANVLYGSYDNSYFRQEAGKEISESFYSKLNGGINLNGWIFQHSGNWAWSNSNTRGQYTVYSNNLQRDITPLRARLMLGDNSSPGNLFDSFSFRGVQLATAEQMLPDSQRGYAPVVRGIAQTNARVTIRQNQSLIYETTVPPGEFMLNDIYPSGYGGDLQVKVTESDGRETTFSVPYTAISEMLRPGSYRYSMLLGELRNQSANYSPEVYQATIQYGINNWLTGYSGLTGTKNYYAGLIGGAVSTPAGAFALDVTGARFEAGDSSQSGLSIRAGYTKLITATNSSVSLSAYRFSSSGYLSLANAVSLAEIYRRDEDAKVQLSGQPQQRISLTLNQPLGNDNGNFYANGYIERYWDKTGSDVQYQLGYNNSFHSLSYGISINRAKTSTSTETQYMLSLSMPLGTERHAPHVNSYSTKDADGISSQLGVSGNLGTNDRFGYSLGFSRGNMGDNTQNLSASYRLKQAQLSAGYTHGQGFQSYNAGMSGSVVVLPNTWLTSAYTGDTMGIVEAKGAGGASIAGYSDIVINKDGYALVPYLAPYRINKIGIDPEGMPLDVELETTVKQTVPRAGAIVKINYPTKQGRVVLIHAQLPDGEELPFGASVHTDEGQEVGVVAQGGQIYVRLEEKNSHLQVRWGAESQNVCAFDVTLPENNNTRQTHFQRLDTVCH</sequence>
<evidence type="ECO:0000313" key="11">
    <source>
        <dbReference type="EMBL" id="TPW40712.1"/>
    </source>
</evidence>
<evidence type="ECO:0000256" key="6">
    <source>
        <dbReference type="ARBA" id="ARBA00022729"/>
    </source>
</evidence>
<dbReference type="InterPro" id="IPR042186">
    <property type="entry name" value="FimD_plug_dom"/>
</dbReference>
<comment type="subcellular location">
    <subcellularLocation>
        <location evidence="1">Cell outer membrane</location>
        <topology evidence="1">Multi-pass membrane protein</topology>
    </subcellularLocation>
</comment>
<dbReference type="OrthoDB" id="6554712at2"/>
<evidence type="ECO:0000256" key="2">
    <source>
        <dbReference type="ARBA" id="ARBA00008064"/>
    </source>
</evidence>
<dbReference type="InterPro" id="IPR025885">
    <property type="entry name" value="PapC_N"/>
</dbReference>
<dbReference type="InterPro" id="IPR037224">
    <property type="entry name" value="PapC_N_sf"/>
</dbReference>
<feature type="domain" description="PapC-like C-terminal" evidence="9">
    <location>
        <begin position="758"/>
        <end position="823"/>
    </location>
</feature>
<keyword evidence="6" id="KW-0732">Signal</keyword>
<keyword evidence="7" id="KW-0472">Membrane</keyword>
<dbReference type="InterPro" id="IPR043142">
    <property type="entry name" value="PapC-like_C_sf"/>
</dbReference>
<gene>
    <name evidence="11" type="ORF">FKM52_17500</name>
</gene>
<evidence type="ECO:0000256" key="5">
    <source>
        <dbReference type="ARBA" id="ARBA00022692"/>
    </source>
</evidence>